<dbReference type="Gene3D" id="3.40.50.80">
    <property type="entry name" value="Nucleotide-binding domain of ferredoxin-NADP reductase (FNR) module"/>
    <property type="match status" value="1"/>
</dbReference>
<evidence type="ECO:0000313" key="4">
    <source>
        <dbReference type="EMBL" id="KAH7113519.1"/>
    </source>
</evidence>
<dbReference type="Pfam" id="PF08022">
    <property type="entry name" value="FAD_binding_8"/>
    <property type="match status" value="1"/>
</dbReference>
<comment type="caution">
    <text evidence="4">The sequence shown here is derived from an EMBL/GenBank/DDBJ whole genome shotgun (WGS) entry which is preliminary data.</text>
</comment>
<dbReference type="PROSITE" id="PS51384">
    <property type="entry name" value="FAD_FR"/>
    <property type="match status" value="1"/>
</dbReference>
<evidence type="ECO:0000256" key="2">
    <source>
        <dbReference type="SAM" id="Phobius"/>
    </source>
</evidence>
<keyword evidence="5" id="KW-1185">Reference proteome</keyword>
<evidence type="ECO:0000256" key="1">
    <source>
        <dbReference type="ARBA" id="ARBA00022448"/>
    </source>
</evidence>
<accession>A0A9P9D6X8</accession>
<organism evidence="4 5">
    <name type="scientific">Dactylonectria macrodidyma</name>
    <dbReference type="NCBI Taxonomy" id="307937"/>
    <lineage>
        <taxon>Eukaryota</taxon>
        <taxon>Fungi</taxon>
        <taxon>Dikarya</taxon>
        <taxon>Ascomycota</taxon>
        <taxon>Pezizomycotina</taxon>
        <taxon>Sordariomycetes</taxon>
        <taxon>Hypocreomycetidae</taxon>
        <taxon>Hypocreales</taxon>
        <taxon>Nectriaceae</taxon>
        <taxon>Dactylonectria</taxon>
    </lineage>
</organism>
<feature type="transmembrane region" description="Helical" evidence="2">
    <location>
        <begin position="79"/>
        <end position="100"/>
    </location>
</feature>
<dbReference type="InterPro" id="IPR017927">
    <property type="entry name" value="FAD-bd_FR_type"/>
</dbReference>
<dbReference type="AlphaFoldDB" id="A0A9P9D6X8"/>
<dbReference type="CDD" id="cd06186">
    <property type="entry name" value="NOX_Duox_like_FAD_NADP"/>
    <property type="match status" value="1"/>
</dbReference>
<dbReference type="InterPro" id="IPR039261">
    <property type="entry name" value="FNR_nucleotide-bd"/>
</dbReference>
<feature type="transmembrane region" description="Helical" evidence="2">
    <location>
        <begin position="112"/>
        <end position="135"/>
    </location>
</feature>
<dbReference type="InterPro" id="IPR051410">
    <property type="entry name" value="Ferric/Cupric_Reductase"/>
</dbReference>
<gene>
    <name evidence="4" type="ORF">EDB81DRAFT_670100</name>
</gene>
<dbReference type="PANTHER" id="PTHR32361:SF26">
    <property type="entry name" value="FAD-BINDING 8 DOMAIN-CONTAINING PROTEIN-RELATED"/>
    <property type="match status" value="1"/>
</dbReference>
<keyword evidence="2" id="KW-1133">Transmembrane helix</keyword>
<sequence>MEIVFDNTVAYGMGLCGSLLIMALLPYTHIVLKYTCPLIFEVGRLSPLLNLGKLLSRGLKQLAYACLVTRSGVFKSWNVGGSLLVSAYLAANLTCVFIDLPSTEKAGARAGTLALINMLILYLGPCLSFIADLLHISLRAHRWIHAWVGRIVLILIVFHAILAVALKGSFSLKETHNIWPFVVCMLKAQVMCFFLVLPIWLLKRALPYEFILFHHHIVSILVLYFSWRHLPADTLFPRLYLYIILGVFMWCFILQTGITLYRTGFRFLWARVFHDEGAIRVTIHLDKELKVEPGQYINLWAWSTPLSLLQRHPFTVVSYSSKAQVASFGEPTVDFGSGERRPQARLELVVEPCQGWTKSLNDLLAYGSTTIITSFTGPHGRWIPVDELDNVLLAATGSGVIAILPYLERLIHNHGVRRSCTRRIHLVWEVEDSGKIVSCGGYS</sequence>
<feature type="transmembrane region" description="Helical" evidence="2">
    <location>
        <begin position="147"/>
        <end position="166"/>
    </location>
</feature>
<proteinExistence type="predicted"/>
<feature type="transmembrane region" description="Helical" evidence="2">
    <location>
        <begin position="178"/>
        <end position="201"/>
    </location>
</feature>
<dbReference type="EMBL" id="JAGMUV010000034">
    <property type="protein sequence ID" value="KAH7113519.1"/>
    <property type="molecule type" value="Genomic_DNA"/>
</dbReference>
<dbReference type="PANTHER" id="PTHR32361">
    <property type="entry name" value="FERRIC/CUPRIC REDUCTASE TRANSMEMBRANE COMPONENT"/>
    <property type="match status" value="1"/>
</dbReference>
<dbReference type="InterPro" id="IPR013112">
    <property type="entry name" value="FAD-bd_8"/>
</dbReference>
<dbReference type="GO" id="GO:0015677">
    <property type="term" value="P:copper ion import"/>
    <property type="evidence" value="ECO:0007669"/>
    <property type="project" value="TreeGrafter"/>
</dbReference>
<feature type="transmembrane region" description="Helical" evidence="2">
    <location>
        <begin position="239"/>
        <end position="261"/>
    </location>
</feature>
<keyword evidence="1" id="KW-0813">Transport</keyword>
<evidence type="ECO:0000313" key="5">
    <source>
        <dbReference type="Proteomes" id="UP000738349"/>
    </source>
</evidence>
<name>A0A9P9D6X8_9HYPO</name>
<reference evidence="4" key="1">
    <citation type="journal article" date="2021" name="Nat. Commun.">
        <title>Genetic determinants of endophytism in the Arabidopsis root mycobiome.</title>
        <authorList>
            <person name="Mesny F."/>
            <person name="Miyauchi S."/>
            <person name="Thiergart T."/>
            <person name="Pickel B."/>
            <person name="Atanasova L."/>
            <person name="Karlsson M."/>
            <person name="Huettel B."/>
            <person name="Barry K.W."/>
            <person name="Haridas S."/>
            <person name="Chen C."/>
            <person name="Bauer D."/>
            <person name="Andreopoulos W."/>
            <person name="Pangilinan J."/>
            <person name="LaButti K."/>
            <person name="Riley R."/>
            <person name="Lipzen A."/>
            <person name="Clum A."/>
            <person name="Drula E."/>
            <person name="Henrissat B."/>
            <person name="Kohler A."/>
            <person name="Grigoriev I.V."/>
            <person name="Martin F.M."/>
            <person name="Hacquard S."/>
        </authorList>
    </citation>
    <scope>NUCLEOTIDE SEQUENCE</scope>
    <source>
        <strain evidence="4">MPI-CAGE-AT-0147</strain>
    </source>
</reference>
<feature type="domain" description="FAD-binding FR-type" evidence="3">
    <location>
        <begin position="260"/>
        <end position="385"/>
    </location>
</feature>
<dbReference type="GO" id="GO:0006826">
    <property type="term" value="P:iron ion transport"/>
    <property type="evidence" value="ECO:0007669"/>
    <property type="project" value="TreeGrafter"/>
</dbReference>
<dbReference type="GO" id="GO:0000293">
    <property type="term" value="F:ferric-chelate reductase activity"/>
    <property type="evidence" value="ECO:0007669"/>
    <property type="project" value="TreeGrafter"/>
</dbReference>
<keyword evidence="2" id="KW-0812">Transmembrane</keyword>
<protein>
    <recommendedName>
        <fullName evidence="3">FAD-binding FR-type domain-containing protein</fullName>
    </recommendedName>
</protein>
<dbReference type="OrthoDB" id="4494341at2759"/>
<dbReference type="Proteomes" id="UP000738349">
    <property type="component" value="Unassembled WGS sequence"/>
</dbReference>
<evidence type="ECO:0000259" key="3">
    <source>
        <dbReference type="PROSITE" id="PS51384"/>
    </source>
</evidence>
<feature type="transmembrane region" description="Helical" evidence="2">
    <location>
        <begin position="12"/>
        <end position="32"/>
    </location>
</feature>
<keyword evidence="2" id="KW-0472">Membrane</keyword>
<dbReference type="GO" id="GO:0006879">
    <property type="term" value="P:intracellular iron ion homeostasis"/>
    <property type="evidence" value="ECO:0007669"/>
    <property type="project" value="TreeGrafter"/>
</dbReference>
<feature type="transmembrane region" description="Helical" evidence="2">
    <location>
        <begin position="208"/>
        <end position="227"/>
    </location>
</feature>
<dbReference type="GO" id="GO:0005886">
    <property type="term" value="C:plasma membrane"/>
    <property type="evidence" value="ECO:0007669"/>
    <property type="project" value="TreeGrafter"/>
</dbReference>